<feature type="topological domain" description="Mitochondrial intermembrane" evidence="13">
    <location>
        <begin position="106"/>
        <end position="419"/>
    </location>
</feature>
<reference evidence="15" key="2">
    <citation type="submission" date="2020-01" db="EMBL/GenBank/DDBJ databases">
        <authorList>
            <person name="Korhonen P.K.K."/>
            <person name="Guangxu M.G."/>
            <person name="Wang T.W."/>
            <person name="Stroehlein A.J.S."/>
            <person name="Young N.D."/>
            <person name="Ang C.-S.A."/>
            <person name="Fernando D.W.F."/>
            <person name="Lu H.L."/>
            <person name="Taylor S.T."/>
            <person name="Ehtesham M.E.M."/>
            <person name="Najaraj S.H.N."/>
            <person name="Harsha G.H.G."/>
            <person name="Madugundu A.M."/>
            <person name="Renuse S.R."/>
            <person name="Holt D.H."/>
            <person name="Pandey A.P."/>
            <person name="Papenfuss A.P."/>
            <person name="Gasser R.B.G."/>
            <person name="Fischer K.F."/>
        </authorList>
    </citation>
    <scope>NUCLEOTIDE SEQUENCE</scope>
    <source>
        <strain evidence="15">SSS_KF_BRIS2020</strain>
    </source>
</reference>
<comment type="subcellular location">
    <molecule>Phosphatidylserine decarboxylase alpha chain</molecule>
    <subcellularLocation>
        <location evidence="13">Mitochondrion inner membrane</location>
        <topology evidence="13">Peripheral membrane protein</topology>
        <orientation evidence="13">Intermembrane side</orientation>
    </subcellularLocation>
    <text evidence="13">Anchored to the mitochondrial inner membrane through its interaction with the integral membrane beta chain.</text>
</comment>
<keyword evidence="2 13" id="KW-0444">Lipid biosynthesis</keyword>
<feature type="active site" description="Charge relay system; for autoendoproteolytic cleavage activity" evidence="13">
    <location>
        <position position="207"/>
    </location>
</feature>
<evidence type="ECO:0000256" key="13">
    <source>
        <dbReference type="HAMAP-Rule" id="MF_03208"/>
    </source>
</evidence>
<evidence type="ECO:0000313" key="16">
    <source>
        <dbReference type="EnsemblMetazoa" id="KAF7495413.1"/>
    </source>
</evidence>
<name>A0A834RJU2_SARSC</name>
<protein>
    <recommendedName>
        <fullName evidence="13">Phosphatidylserine decarboxylase proenzyme, mitochondrial</fullName>
        <ecNumber evidence="13">4.1.1.65</ecNumber>
    </recommendedName>
    <component>
        <recommendedName>
            <fullName evidence="13">Phosphatidylserine decarboxylase beta chain</fullName>
        </recommendedName>
    </component>
    <component>
        <recommendedName>
            <fullName evidence="13">Phosphatidylserine decarboxylase alpha chain</fullName>
        </recommendedName>
    </component>
</protein>
<reference evidence="17" key="1">
    <citation type="journal article" date="2020" name="PLoS Negl. Trop. Dis.">
        <title>High-quality nuclear genome for Sarcoptes scabiei-A critical resource for a neglected parasite.</title>
        <authorList>
            <person name="Korhonen P.K."/>
            <person name="Gasser R.B."/>
            <person name="Ma G."/>
            <person name="Wang T."/>
            <person name="Stroehlein A.J."/>
            <person name="Young N.D."/>
            <person name="Ang C.S."/>
            <person name="Fernando D.D."/>
            <person name="Lu H.C."/>
            <person name="Taylor S."/>
            <person name="Reynolds S.L."/>
            <person name="Mofiz E."/>
            <person name="Najaraj S.H."/>
            <person name="Gowda H."/>
            <person name="Madugundu A."/>
            <person name="Renuse S."/>
            <person name="Holt D."/>
            <person name="Pandey A."/>
            <person name="Papenfuss A.T."/>
            <person name="Fischer K."/>
        </authorList>
    </citation>
    <scope>NUCLEOTIDE SEQUENCE [LARGE SCALE GENOMIC DNA]</scope>
</reference>
<dbReference type="GO" id="GO:0004609">
    <property type="term" value="F:phosphatidylserine decarboxylase activity"/>
    <property type="evidence" value="ECO:0007669"/>
    <property type="project" value="UniProtKB-UniRule"/>
</dbReference>
<keyword evidence="13" id="KW-0865">Zymogen</keyword>
<keyword evidence="7 13" id="KW-0472">Membrane</keyword>
<comment type="similarity">
    <text evidence="13">Belongs to the phosphatidylserine decarboxylase family. PSD-B subfamily. Eukaryotic type I sub-subfamily.</text>
</comment>
<dbReference type="GO" id="GO:0006646">
    <property type="term" value="P:phosphatidylethanolamine biosynthetic process"/>
    <property type="evidence" value="ECO:0007669"/>
    <property type="project" value="UniProtKB-UniRule"/>
</dbReference>
<keyword evidence="8 13" id="KW-0594">Phospholipid biosynthesis</keyword>
<evidence type="ECO:0000313" key="17">
    <source>
        <dbReference type="Proteomes" id="UP000070412"/>
    </source>
</evidence>
<comment type="function">
    <text evidence="12">Catalyzes the formation of phosphatidylethanolamine (PtdEtn) from phosphatidylserine (PtdSer). Plays a central role in phospholipid metabolism and in the interorganelle trafficking of phosphatidylserine. May be involved in lipid droplet biogenesis at the endoplasmic reticulum membrane.</text>
</comment>
<dbReference type="Proteomes" id="UP000070412">
    <property type="component" value="Unassembled WGS sequence"/>
</dbReference>
<feature type="chain" id="PRO_5039765649" description="Phosphatidylserine decarboxylase beta chain" evidence="13">
    <location>
        <begin position="1"/>
        <end position="386"/>
    </location>
</feature>
<keyword evidence="13" id="KW-0496">Mitochondrion</keyword>
<reference evidence="16" key="3">
    <citation type="submission" date="2022-06" db="UniProtKB">
        <authorList>
            <consortium name="EnsemblMetazoa"/>
        </authorList>
    </citation>
    <scope>IDENTIFICATION</scope>
</reference>
<dbReference type="GO" id="GO:0016540">
    <property type="term" value="P:protein autoprocessing"/>
    <property type="evidence" value="ECO:0007669"/>
    <property type="project" value="UniProtKB-UniRule"/>
</dbReference>
<feature type="site" description="Cleavage (non-hydrolytic); by autocatalysis" evidence="13">
    <location>
        <begin position="386"/>
        <end position="387"/>
    </location>
</feature>
<feature type="active site" description="Charge relay system; for autoendoproteolytic cleavage activity" evidence="13">
    <location>
        <position position="387"/>
    </location>
</feature>
<keyword evidence="10 13" id="KW-1208">Phospholipid metabolism</keyword>
<evidence type="ECO:0000313" key="15">
    <source>
        <dbReference type="EMBL" id="KAF7495413.1"/>
    </source>
</evidence>
<sequence length="419" mass="48600">MNLIRRKKNNLISILNLKEESMDFNNAGKTLFKMLGVKHRIMDRSSFTTMSRPITTKNNLDRNHLIESRKKNLFRFLLNRLKWLRVPITFTFTLVMVGHLVRYQRNKNNRNDLDPYRPLPLEVSIYKLLPLRTISRFWGWINSIELPYPVRIPILKSYAKAFGCDLNEAFIQDLNEYKNLSEFFRRELKPGLRPIAGCPDDIVSPCDGSVLNVGSAQNGLLEQVKGINYTIESFLGPNTWNEFSKINSDGEDYQKSLLQNSDTDLYHCVIYLAPGDYHRFHSPANWTIRFRRHFPGKLYSVRPTFASWFPNLFSVNERVVYIGDWKFGFFAMIPVGATNVGSMRIYFDEKLKTNQTKFLLSNVFDDQSLENINLKKGDPFGEFNLGSTIVLLFEAPKNLQFKTSTSSKIKYGQLLGILN</sequence>
<dbReference type="NCBIfam" id="TIGR00163">
    <property type="entry name" value="PS_decarb"/>
    <property type="match status" value="1"/>
</dbReference>
<keyword evidence="11 13" id="KW-0670">Pyruvate</keyword>
<evidence type="ECO:0000256" key="9">
    <source>
        <dbReference type="ARBA" id="ARBA00023239"/>
    </source>
</evidence>
<keyword evidence="9 13" id="KW-0456">Lyase</keyword>
<keyword evidence="13" id="KW-0999">Mitochondrion inner membrane</keyword>
<proteinExistence type="inferred from homology"/>
<dbReference type="UniPathway" id="UPA00558">
    <property type="reaction ID" value="UER00616"/>
</dbReference>
<gene>
    <name evidence="15" type="ORF">SSS_3934</name>
</gene>
<dbReference type="HAMAP" id="MF_03208">
    <property type="entry name" value="PS_decarb_PSD_B_type1_euk"/>
    <property type="match status" value="1"/>
</dbReference>
<evidence type="ECO:0000256" key="5">
    <source>
        <dbReference type="ARBA" id="ARBA00022989"/>
    </source>
</evidence>
<dbReference type="OrthoDB" id="4330at2759"/>
<evidence type="ECO:0000256" key="3">
    <source>
        <dbReference type="ARBA" id="ARBA00022692"/>
    </source>
</evidence>
<feature type="topological domain" description="Mitochondrial matrix" evidence="13">
    <location>
        <begin position="1"/>
        <end position="86"/>
    </location>
</feature>
<feature type="modified residue" description="Pyruvic acid (Ser); by autocatalysis" evidence="13">
    <location>
        <position position="387"/>
    </location>
</feature>
<dbReference type="EMBL" id="WVUK01000048">
    <property type="protein sequence ID" value="KAF7495413.1"/>
    <property type="molecule type" value="Genomic_DNA"/>
</dbReference>
<feature type="transmembrane region" description="Helical" evidence="14">
    <location>
        <begin position="83"/>
        <end position="101"/>
    </location>
</feature>
<dbReference type="AlphaFoldDB" id="A0A834RJU2"/>
<dbReference type="InterPro" id="IPR003817">
    <property type="entry name" value="PS_Dcarbxylase"/>
</dbReference>
<dbReference type="PANTHER" id="PTHR10067:SF6">
    <property type="entry name" value="PHOSPHATIDYLSERINE DECARBOXYLASE PROENZYME, MITOCHONDRIAL"/>
    <property type="match status" value="1"/>
</dbReference>
<feature type="chain" id="PRO_5039765650" description="Phosphatidylserine decarboxylase alpha chain" evidence="13">
    <location>
        <begin position="387"/>
        <end position="419"/>
    </location>
</feature>
<evidence type="ECO:0000256" key="7">
    <source>
        <dbReference type="ARBA" id="ARBA00023136"/>
    </source>
</evidence>
<evidence type="ECO:0000256" key="11">
    <source>
        <dbReference type="ARBA" id="ARBA00023317"/>
    </source>
</evidence>
<comment type="PTM">
    <text evidence="13">Is synthesized initially as an inactive proenzyme. Formation of the active enzyme involves a self-maturation process in which the active site pyruvoyl group is generated from an internal serine residue via an autocatalytic post-translational modification. Two non-identical subunits are generated from the proenzyme in this reaction, and the pyruvate is formed at the N-terminus of the alpha chain, which is derived from the carboxyl end of the proenzyme. The autoendoproteolytic cleavage occurs by a canonical serine protease mechanism, in which the side chain hydroxyl group of the serine supplies its oxygen atom to form the C-terminus of the beta chain, while the remainder of the serine residue undergoes an oxidative deamination to produce ammonia and the pyruvoyl prosthetic group on the alpha chain. During this reaction, the Ser that is part of the protease active site of the proenzyme becomes the pyruvoyl prosthetic group, which constitutes an essential element of the active site of the mature decarboxylase.</text>
</comment>
<comment type="subcellular location">
    <molecule>Phosphatidylserine decarboxylase beta chain</molecule>
    <subcellularLocation>
        <location evidence="13">Mitochondrion inner membrane</location>
        <topology evidence="13">Single-pass membrane protein</topology>
        <orientation evidence="13">Intermembrane side</orientation>
    </subcellularLocation>
</comment>
<evidence type="ECO:0000256" key="14">
    <source>
        <dbReference type="SAM" id="Phobius"/>
    </source>
</evidence>
<evidence type="ECO:0000256" key="8">
    <source>
        <dbReference type="ARBA" id="ARBA00023209"/>
    </source>
</evidence>
<evidence type="ECO:0000256" key="12">
    <source>
        <dbReference type="ARBA" id="ARBA00045136"/>
    </source>
</evidence>
<evidence type="ECO:0000256" key="10">
    <source>
        <dbReference type="ARBA" id="ARBA00023264"/>
    </source>
</evidence>
<keyword evidence="5 13" id="KW-1133">Transmembrane helix</keyword>
<accession>A0A834RJU2</accession>
<organism evidence="15">
    <name type="scientific">Sarcoptes scabiei</name>
    <name type="common">Itch mite</name>
    <name type="synonym">Acarus scabiei</name>
    <dbReference type="NCBI Taxonomy" id="52283"/>
    <lineage>
        <taxon>Eukaryota</taxon>
        <taxon>Metazoa</taxon>
        <taxon>Ecdysozoa</taxon>
        <taxon>Arthropoda</taxon>
        <taxon>Chelicerata</taxon>
        <taxon>Arachnida</taxon>
        <taxon>Acari</taxon>
        <taxon>Acariformes</taxon>
        <taxon>Sarcoptiformes</taxon>
        <taxon>Astigmata</taxon>
        <taxon>Psoroptidia</taxon>
        <taxon>Sarcoptoidea</taxon>
        <taxon>Sarcoptidae</taxon>
        <taxon>Sarcoptinae</taxon>
        <taxon>Sarcoptes</taxon>
    </lineage>
</organism>
<keyword evidence="3 13" id="KW-0812">Transmembrane</keyword>
<comment type="subunit">
    <text evidence="13">Heterodimer of a large membrane-associated beta subunit and a small pyruvoyl-containing alpha subunit.</text>
</comment>
<dbReference type="InterPro" id="IPR033661">
    <property type="entry name" value="PSD_type1_euk"/>
</dbReference>
<dbReference type="EC" id="4.1.1.65" evidence="13"/>
<dbReference type="InterPro" id="IPR033177">
    <property type="entry name" value="PSD-B"/>
</dbReference>
<comment type="catalytic activity">
    <reaction evidence="13">
        <text>a 1,2-diacyl-sn-glycero-3-phospho-L-serine + H(+) = a 1,2-diacyl-sn-glycero-3-phosphoethanolamine + CO2</text>
        <dbReference type="Rhea" id="RHEA:20828"/>
        <dbReference type="ChEBI" id="CHEBI:15378"/>
        <dbReference type="ChEBI" id="CHEBI:16526"/>
        <dbReference type="ChEBI" id="CHEBI:57262"/>
        <dbReference type="ChEBI" id="CHEBI:64612"/>
        <dbReference type="EC" id="4.1.1.65"/>
    </reaction>
</comment>
<evidence type="ECO:0000256" key="6">
    <source>
        <dbReference type="ARBA" id="ARBA00023098"/>
    </source>
</evidence>
<evidence type="ECO:0000256" key="1">
    <source>
        <dbReference type="ARBA" id="ARBA00005189"/>
    </source>
</evidence>
<dbReference type="Pfam" id="PF02666">
    <property type="entry name" value="PS_Dcarbxylase"/>
    <property type="match status" value="1"/>
</dbReference>
<dbReference type="EnsemblMetazoa" id="SSS_3934s_mrna">
    <property type="protein sequence ID" value="KAF7495413.1"/>
    <property type="gene ID" value="SSS_3934"/>
</dbReference>
<dbReference type="GO" id="GO:0005743">
    <property type="term" value="C:mitochondrial inner membrane"/>
    <property type="evidence" value="ECO:0007669"/>
    <property type="project" value="UniProtKB-SubCell"/>
</dbReference>
<dbReference type="PANTHER" id="PTHR10067">
    <property type="entry name" value="PHOSPHATIDYLSERINE DECARBOXYLASE"/>
    <property type="match status" value="1"/>
</dbReference>
<feature type="active site" description="Charge relay system; for autoendoproteolytic cleavage activity" evidence="13">
    <location>
        <position position="281"/>
    </location>
</feature>
<comment type="pathway">
    <text evidence="1">Lipid metabolism.</text>
</comment>
<comment type="cofactor">
    <cofactor evidence="13">
        <name>pyruvate</name>
        <dbReference type="ChEBI" id="CHEBI:15361"/>
    </cofactor>
    <text evidence="13">Binds 1 pyruvoyl group covalently per subunit.</text>
</comment>
<comment type="pathway">
    <text evidence="13">Phospholipid metabolism; phosphatidylethanolamine biosynthesis; phosphatidylethanolamine from CDP-diacylglycerol: step 2/2.</text>
</comment>
<keyword evidence="17" id="KW-1185">Reference proteome</keyword>
<feature type="active site" description="Schiff-base intermediate with substrate; via pyruvic acid; for decarboxylase activity" evidence="13">
    <location>
        <position position="387"/>
    </location>
</feature>
<keyword evidence="4 13" id="KW-0210">Decarboxylase</keyword>
<evidence type="ECO:0000256" key="2">
    <source>
        <dbReference type="ARBA" id="ARBA00022516"/>
    </source>
</evidence>
<evidence type="ECO:0000256" key="4">
    <source>
        <dbReference type="ARBA" id="ARBA00022793"/>
    </source>
</evidence>
<keyword evidence="6 13" id="KW-0443">Lipid metabolism</keyword>